<dbReference type="KEGG" id="cted:CTEST_12580"/>
<dbReference type="Proteomes" id="UP000035540">
    <property type="component" value="Chromosome"/>
</dbReference>
<dbReference type="InterPro" id="IPR006439">
    <property type="entry name" value="HAD-SF_hydro_IA"/>
</dbReference>
<dbReference type="Gene3D" id="3.40.50.1000">
    <property type="entry name" value="HAD superfamily/HAD-like"/>
    <property type="match status" value="1"/>
</dbReference>
<evidence type="ECO:0000313" key="1">
    <source>
        <dbReference type="EMBL" id="AKK09922.1"/>
    </source>
</evidence>
<dbReference type="NCBIfam" id="TIGR01509">
    <property type="entry name" value="HAD-SF-IA-v3"/>
    <property type="match status" value="1"/>
</dbReference>
<dbReference type="PANTHER" id="PTHR47478">
    <property type="match status" value="1"/>
</dbReference>
<proteinExistence type="predicted"/>
<evidence type="ECO:0000313" key="2">
    <source>
        <dbReference type="Proteomes" id="UP000035540"/>
    </source>
</evidence>
<sequence length="240" mass="26209">MPASRGARLRCGLMYRAVLFDLDGTLVDHASAARIGVDAWCQTLGLPTGQWQRWHEIEQKWFTRFENGEVSHVGQRVERCKEFLGRPSLTDDEALELYEGYLSVYRSQWRAYDDARPALTAALDAGVRVGILTNGAEKLQRAKLERTGLLIDAVLLIATVELGVAKPHPAAYAAALERLGVGAEETLVVGDSWANDVAGPRAVGIDALLLQRADQPRDPAAPPDEPAMDTLVGVIDQLRA</sequence>
<dbReference type="SFLD" id="SFLDG01129">
    <property type="entry name" value="C1.5:_HAD__Beta-PGM__Phosphata"/>
    <property type="match status" value="1"/>
</dbReference>
<reference evidence="1 2" key="1">
    <citation type="journal article" date="2015" name="Genome Announc.">
        <title>Complete Genome Sequence of the Type Strain Corynebacterium testudinoris DSM 44614, Recovered from Necrotic Lesions in the Mouth of a Tortoise.</title>
        <authorList>
            <person name="Ruckert C."/>
            <person name="Kriete M."/>
            <person name="Jaenicke S."/>
            <person name="Winkler A."/>
            <person name="Tauch A."/>
        </authorList>
    </citation>
    <scope>NUCLEOTIDE SEQUENCE [LARGE SCALE GENOMIC DNA]</scope>
    <source>
        <strain evidence="1 2">DSM 44614</strain>
    </source>
</reference>
<dbReference type="PRINTS" id="PR00413">
    <property type="entry name" value="HADHALOGNASE"/>
</dbReference>
<organism evidence="1 2">
    <name type="scientific">Corynebacterium testudinoris</name>
    <dbReference type="NCBI Taxonomy" id="136857"/>
    <lineage>
        <taxon>Bacteria</taxon>
        <taxon>Bacillati</taxon>
        <taxon>Actinomycetota</taxon>
        <taxon>Actinomycetes</taxon>
        <taxon>Mycobacteriales</taxon>
        <taxon>Corynebacteriaceae</taxon>
        <taxon>Corynebacterium</taxon>
    </lineage>
</organism>
<dbReference type="InterPro" id="IPR023214">
    <property type="entry name" value="HAD_sf"/>
</dbReference>
<dbReference type="PATRIC" id="fig|136857.5.peg.2485"/>
<keyword evidence="2" id="KW-1185">Reference proteome</keyword>
<reference evidence="2" key="2">
    <citation type="submission" date="2015-05" db="EMBL/GenBank/DDBJ databases">
        <title>Complete genome sequence of Corynebacterium testudinoris DSM 44614, recovered from necrotic lesions in the mouth of a tortoise.</title>
        <authorList>
            <person name="Ruckert C."/>
            <person name="Albersmeier A."/>
            <person name="Winkler A."/>
            <person name="Tauch A."/>
        </authorList>
    </citation>
    <scope>NUCLEOTIDE SEQUENCE [LARGE SCALE GENOMIC DNA]</scope>
    <source>
        <strain evidence="2">DSM 44614</strain>
    </source>
</reference>
<dbReference type="SFLD" id="SFLDS00003">
    <property type="entry name" value="Haloacid_Dehalogenase"/>
    <property type="match status" value="1"/>
</dbReference>
<dbReference type="AlphaFoldDB" id="A0A0G3HFJ6"/>
<gene>
    <name evidence="1" type="ORF">CTEST_12580</name>
</gene>
<dbReference type="Gene3D" id="1.20.120.1600">
    <property type="match status" value="1"/>
</dbReference>
<dbReference type="SUPFAM" id="SSF56784">
    <property type="entry name" value="HAD-like"/>
    <property type="match status" value="1"/>
</dbReference>
<dbReference type="Pfam" id="PF00702">
    <property type="entry name" value="Hydrolase"/>
    <property type="match status" value="1"/>
</dbReference>
<dbReference type="InterPro" id="IPR036412">
    <property type="entry name" value="HAD-like_sf"/>
</dbReference>
<protein>
    <submittedName>
        <fullName evidence="1">Haloacid dehalogenase superfamily enzyme, subfamily IA</fullName>
    </submittedName>
</protein>
<dbReference type="InterPro" id="IPR052550">
    <property type="entry name" value="Pyrimidine_5'-ntase_YjjG"/>
</dbReference>
<dbReference type="NCBIfam" id="TIGR01549">
    <property type="entry name" value="HAD-SF-IA-v1"/>
    <property type="match status" value="1"/>
</dbReference>
<dbReference type="PANTHER" id="PTHR47478:SF1">
    <property type="entry name" value="PYRIMIDINE 5'-NUCLEOTIDASE YJJG"/>
    <property type="match status" value="1"/>
</dbReference>
<dbReference type="EMBL" id="CP011545">
    <property type="protein sequence ID" value="AKK09922.1"/>
    <property type="molecule type" value="Genomic_DNA"/>
</dbReference>
<name>A0A0G3HFJ6_9CORY</name>
<accession>A0A0G3HFJ6</accession>